<keyword evidence="9" id="KW-0963">Cytoplasm</keyword>
<dbReference type="AlphaFoldDB" id="A0A3A8IMH8"/>
<dbReference type="EMBL" id="JABFJW010000099">
    <property type="protein sequence ID" value="NOK10317.1"/>
    <property type="molecule type" value="Genomic_DNA"/>
</dbReference>
<dbReference type="EMBL" id="JABFJV010000186">
    <property type="protein sequence ID" value="NOK36828.1"/>
    <property type="molecule type" value="Genomic_DNA"/>
</dbReference>
<dbReference type="InterPro" id="IPR001057">
    <property type="entry name" value="Glu/AcGlu_kinase"/>
</dbReference>
<evidence type="ECO:0000313" key="13">
    <source>
        <dbReference type="Proteomes" id="UP000528460"/>
    </source>
</evidence>
<keyword evidence="3 9" id="KW-0028">Amino-acid biosynthesis</keyword>
<proteinExistence type="inferred from homology"/>
<keyword evidence="7 9" id="KW-0067">ATP-binding</keyword>
<dbReference type="Pfam" id="PF00696">
    <property type="entry name" value="AA_kinase"/>
    <property type="match status" value="1"/>
</dbReference>
<evidence type="ECO:0000256" key="6">
    <source>
        <dbReference type="ARBA" id="ARBA00022777"/>
    </source>
</evidence>
<evidence type="ECO:0000256" key="2">
    <source>
        <dbReference type="ARBA" id="ARBA00022571"/>
    </source>
</evidence>
<evidence type="ECO:0000313" key="14">
    <source>
        <dbReference type="Proteomes" id="UP000563426"/>
    </source>
</evidence>
<dbReference type="PRINTS" id="PR00474">
    <property type="entry name" value="GLU5KINASE"/>
</dbReference>
<keyword evidence="14" id="KW-1185">Reference proteome</keyword>
<evidence type="ECO:0000256" key="8">
    <source>
        <dbReference type="ARBA" id="ARBA00048141"/>
    </source>
</evidence>
<sequence length="308" mass="32246">MPLSPDPYAALRNAAKYVKQFRSKTFVVKLGGAVLTDPRTRKTACEQIALLWAFSIRPVVVHGGGPELDALCDALHLPIEKVAGRRVTSAPVLDAAKMVLAGKLHTDLLADLQAAGVPAVGLSGVDAGLIKARKRPPVLVTEPGETQGRMVDYGLVGDIESVDTRVVEHLRSADYVPVIAPLSGGQDGAVYNTNADTVAAALAAALHAEKLFFMVEVPGLLKDVSDPSSLISLATLSDLASLEAEGRLTGGMRPKAHAMRHALVGGVGSVHLVSGKQSDALLEEVFTNEGSGTMVVREHPVKHGEAKG</sequence>
<evidence type="ECO:0000256" key="7">
    <source>
        <dbReference type="ARBA" id="ARBA00022840"/>
    </source>
</evidence>
<feature type="binding site" evidence="9">
    <location>
        <position position="192"/>
    </location>
    <ligand>
        <name>substrate</name>
    </ligand>
</feature>
<evidence type="ECO:0000259" key="10">
    <source>
        <dbReference type="Pfam" id="PF00696"/>
    </source>
</evidence>
<comment type="similarity">
    <text evidence="9">Belongs to the acetylglutamate kinase family. ArgB subfamily.</text>
</comment>
<dbReference type="FunFam" id="3.40.1160.10:FF:000004">
    <property type="entry name" value="Acetylglutamate kinase"/>
    <property type="match status" value="1"/>
</dbReference>
<feature type="site" description="Transition state stabilizer" evidence="9">
    <location>
        <position position="255"/>
    </location>
</feature>
<comment type="catalytic activity">
    <reaction evidence="8 9">
        <text>N-acetyl-L-glutamate + ATP = N-acetyl-L-glutamyl 5-phosphate + ADP</text>
        <dbReference type="Rhea" id="RHEA:14629"/>
        <dbReference type="ChEBI" id="CHEBI:30616"/>
        <dbReference type="ChEBI" id="CHEBI:44337"/>
        <dbReference type="ChEBI" id="CHEBI:57936"/>
        <dbReference type="ChEBI" id="CHEBI:456216"/>
        <dbReference type="EC" id="2.7.2.8"/>
    </reaction>
</comment>
<dbReference type="HAMAP" id="MF_00082">
    <property type="entry name" value="ArgB"/>
    <property type="match status" value="1"/>
</dbReference>
<keyword evidence="2 9" id="KW-0055">Arginine biosynthesis</keyword>
<dbReference type="PANTHER" id="PTHR23342:SF0">
    <property type="entry name" value="N-ACETYLGLUTAMATE SYNTHASE, MITOCHONDRIAL"/>
    <property type="match status" value="1"/>
</dbReference>
<dbReference type="OrthoDB" id="9803155at2"/>
<dbReference type="InterPro" id="IPR036393">
    <property type="entry name" value="AceGlu_kinase-like_sf"/>
</dbReference>
<comment type="function">
    <text evidence="9">Catalyzes the ATP-dependent phosphorylation of N-acetyl-L-glutamate.</text>
</comment>
<dbReference type="EC" id="2.7.2.8" evidence="9"/>
<dbReference type="Proteomes" id="UP000528460">
    <property type="component" value="Unassembled WGS sequence"/>
</dbReference>
<dbReference type="GO" id="GO:0005524">
    <property type="term" value="F:ATP binding"/>
    <property type="evidence" value="ECO:0007669"/>
    <property type="project" value="UniProtKB-UniRule"/>
</dbReference>
<dbReference type="NCBIfam" id="TIGR00761">
    <property type="entry name" value="argB"/>
    <property type="match status" value="1"/>
</dbReference>
<dbReference type="GO" id="GO:0003991">
    <property type="term" value="F:acetylglutamate kinase activity"/>
    <property type="evidence" value="ECO:0007669"/>
    <property type="project" value="UniProtKB-UniRule"/>
</dbReference>
<feature type="binding site" evidence="9">
    <location>
        <begin position="64"/>
        <end position="65"/>
    </location>
    <ligand>
        <name>substrate</name>
    </ligand>
</feature>
<evidence type="ECO:0000313" key="12">
    <source>
        <dbReference type="EMBL" id="NOK36828.1"/>
    </source>
</evidence>
<feature type="site" description="Transition state stabilizer" evidence="9">
    <location>
        <position position="29"/>
    </location>
</feature>
<dbReference type="Gene3D" id="3.40.1160.10">
    <property type="entry name" value="Acetylglutamate kinase-like"/>
    <property type="match status" value="1"/>
</dbReference>
<comment type="caution">
    <text evidence="11">The sequence shown here is derived from an EMBL/GenBank/DDBJ whole genome shotgun (WGS) entry which is preliminary data.</text>
</comment>
<dbReference type="SUPFAM" id="SSF53633">
    <property type="entry name" value="Carbamate kinase-like"/>
    <property type="match status" value="1"/>
</dbReference>
<evidence type="ECO:0000256" key="3">
    <source>
        <dbReference type="ARBA" id="ARBA00022605"/>
    </source>
</evidence>
<evidence type="ECO:0000256" key="5">
    <source>
        <dbReference type="ARBA" id="ARBA00022741"/>
    </source>
</evidence>
<keyword evidence="6 9" id="KW-0418">Kinase</keyword>
<dbReference type="InterPro" id="IPR001048">
    <property type="entry name" value="Asp/Glu/Uridylate_kinase"/>
</dbReference>
<evidence type="ECO:0000256" key="4">
    <source>
        <dbReference type="ARBA" id="ARBA00022679"/>
    </source>
</evidence>
<dbReference type="InterPro" id="IPR037528">
    <property type="entry name" value="ArgB"/>
</dbReference>
<evidence type="ECO:0000256" key="9">
    <source>
        <dbReference type="HAMAP-Rule" id="MF_00082"/>
    </source>
</evidence>
<name>A0A3A8IMH8_9BACT</name>
<dbReference type="RefSeq" id="WP_120525611.1">
    <property type="nucleotide sequence ID" value="NZ_JABFJV010000186.1"/>
</dbReference>
<feature type="domain" description="Aspartate/glutamate/uridylate kinase" evidence="10">
    <location>
        <begin position="24"/>
        <end position="273"/>
    </location>
</feature>
<evidence type="ECO:0000256" key="1">
    <source>
        <dbReference type="ARBA" id="ARBA00004828"/>
    </source>
</evidence>
<keyword evidence="5 9" id="KW-0547">Nucleotide-binding</keyword>
<reference evidence="13 14" key="1">
    <citation type="submission" date="2020-05" db="EMBL/GenBank/DDBJ databases">
        <authorList>
            <person name="Whitworth D."/>
        </authorList>
    </citation>
    <scope>NUCLEOTIDE SEQUENCE [LARGE SCALE GENOMIC DNA]</scope>
    <source>
        <strain evidence="12 14">AB043B</strain>
        <strain evidence="11 13">CA046A</strain>
    </source>
</reference>
<evidence type="ECO:0000313" key="11">
    <source>
        <dbReference type="EMBL" id="NOK10317.1"/>
    </source>
</evidence>
<gene>
    <name evidence="9 11" type="primary">argB</name>
    <name evidence="12" type="ORF">HMI49_26835</name>
    <name evidence="11" type="ORF">HNS30_14870</name>
</gene>
<dbReference type="GO" id="GO:0005737">
    <property type="term" value="C:cytoplasm"/>
    <property type="evidence" value="ECO:0007669"/>
    <property type="project" value="UniProtKB-SubCell"/>
</dbReference>
<dbReference type="PIRSF" id="PIRSF000728">
    <property type="entry name" value="NAGK"/>
    <property type="match status" value="1"/>
</dbReference>
<dbReference type="GO" id="GO:0042450">
    <property type="term" value="P:L-arginine biosynthetic process via ornithine"/>
    <property type="evidence" value="ECO:0007669"/>
    <property type="project" value="UniProtKB-UniRule"/>
</dbReference>
<organism evidence="11 13">
    <name type="scientific">Corallococcus exercitus</name>
    <dbReference type="NCBI Taxonomy" id="2316736"/>
    <lineage>
        <taxon>Bacteria</taxon>
        <taxon>Pseudomonadati</taxon>
        <taxon>Myxococcota</taxon>
        <taxon>Myxococcia</taxon>
        <taxon>Myxococcales</taxon>
        <taxon>Cystobacterineae</taxon>
        <taxon>Myxococcaceae</taxon>
        <taxon>Corallococcus</taxon>
    </lineage>
</organism>
<protein>
    <recommendedName>
        <fullName evidence="9">Acetylglutamate kinase</fullName>
        <ecNumber evidence="9">2.7.2.8</ecNumber>
    </recommendedName>
    <alternativeName>
        <fullName evidence="9">N-acetyl-L-glutamate 5-phosphotransferase</fullName>
    </alternativeName>
    <alternativeName>
        <fullName evidence="9">NAG kinase</fullName>
        <shortName evidence="9">NAGK</shortName>
    </alternativeName>
</protein>
<feature type="binding site" evidence="9">
    <location>
        <position position="86"/>
    </location>
    <ligand>
        <name>substrate</name>
    </ligand>
</feature>
<comment type="subcellular location">
    <subcellularLocation>
        <location evidence="9">Cytoplasm</location>
    </subcellularLocation>
</comment>
<accession>A0A3A8IMH8</accession>
<dbReference type="UniPathway" id="UPA00068">
    <property type="reaction ID" value="UER00107"/>
</dbReference>
<keyword evidence="4 9" id="KW-0808">Transferase</keyword>
<comment type="pathway">
    <text evidence="1 9">Amino-acid biosynthesis; L-arginine biosynthesis; N(2)-acetyl-L-ornithine from L-glutamate: step 2/4.</text>
</comment>
<dbReference type="PANTHER" id="PTHR23342">
    <property type="entry name" value="N-ACETYLGLUTAMATE SYNTHASE"/>
    <property type="match status" value="1"/>
</dbReference>
<dbReference type="InterPro" id="IPR004662">
    <property type="entry name" value="AcgluKinase_fam"/>
</dbReference>
<dbReference type="Proteomes" id="UP000563426">
    <property type="component" value="Unassembled WGS sequence"/>
</dbReference>